<gene>
    <name evidence="15" type="ORF">SAMN04488513_1089</name>
</gene>
<name>A0A1M6LQB8_9FLAO</name>
<dbReference type="SUPFAM" id="SSF52540">
    <property type="entry name" value="P-loop containing nucleoside triphosphate hydrolases"/>
    <property type="match status" value="1"/>
</dbReference>
<dbReference type="GO" id="GO:0005524">
    <property type="term" value="F:ATP binding"/>
    <property type="evidence" value="ECO:0007669"/>
    <property type="project" value="UniProtKB-KW"/>
</dbReference>
<comment type="similarity">
    <text evidence="2">Belongs to the HPPK family.</text>
</comment>
<comment type="pathway">
    <text evidence="1">Cofactor biosynthesis; tetrahydrofolate biosynthesis; 2-amino-4-hydroxy-6-hydroxymethyl-7,8-dihydropteridine diphosphate from 7,8-dihydroneopterin triphosphate: step 4/4.</text>
</comment>
<keyword evidence="7 15" id="KW-0418">Kinase</keyword>
<dbReference type="Gene3D" id="3.30.70.560">
    <property type="entry name" value="7,8-Dihydro-6-hydroxymethylpterin-pyrophosphokinase HPPK"/>
    <property type="match status" value="1"/>
</dbReference>
<evidence type="ECO:0000256" key="11">
    <source>
        <dbReference type="ARBA" id="ARBA00029766"/>
    </source>
</evidence>
<evidence type="ECO:0000259" key="13">
    <source>
        <dbReference type="Pfam" id="PF01288"/>
    </source>
</evidence>
<dbReference type="Pfam" id="PF01288">
    <property type="entry name" value="HPPK"/>
    <property type="match status" value="1"/>
</dbReference>
<evidence type="ECO:0000313" key="16">
    <source>
        <dbReference type="Proteomes" id="UP000184543"/>
    </source>
</evidence>
<keyword evidence="16" id="KW-1185">Reference proteome</keyword>
<evidence type="ECO:0000256" key="6">
    <source>
        <dbReference type="ARBA" id="ARBA00022741"/>
    </source>
</evidence>
<dbReference type="AlphaFoldDB" id="A0A1M6LQB8"/>
<dbReference type="GO" id="GO:0046656">
    <property type="term" value="P:folic acid biosynthetic process"/>
    <property type="evidence" value="ECO:0007669"/>
    <property type="project" value="UniProtKB-KW"/>
</dbReference>
<dbReference type="RefSeq" id="WP_072994946.1">
    <property type="nucleotide sequence ID" value="NZ_FQYU01000008.1"/>
</dbReference>
<dbReference type="GO" id="GO:0003848">
    <property type="term" value="F:2-amino-4-hydroxy-6-hydroxymethyldihydropteridine diphosphokinase activity"/>
    <property type="evidence" value="ECO:0007669"/>
    <property type="project" value="UniProtKB-EC"/>
</dbReference>
<feature type="domain" description="Deoxynucleoside kinase" evidence="14">
    <location>
        <begin position="181"/>
        <end position="375"/>
    </location>
</feature>
<keyword evidence="8" id="KW-0067">ATP-binding</keyword>
<keyword evidence="5" id="KW-0808">Transferase</keyword>
<dbReference type="Proteomes" id="UP000184543">
    <property type="component" value="Unassembled WGS sequence"/>
</dbReference>
<dbReference type="UniPathway" id="UPA00077">
    <property type="reaction ID" value="UER00155"/>
</dbReference>
<dbReference type="EMBL" id="FQYU01000008">
    <property type="protein sequence ID" value="SHJ73360.1"/>
    <property type="molecule type" value="Genomic_DNA"/>
</dbReference>
<evidence type="ECO:0000256" key="9">
    <source>
        <dbReference type="ARBA" id="ARBA00022909"/>
    </source>
</evidence>
<dbReference type="GO" id="GO:0016301">
    <property type="term" value="F:kinase activity"/>
    <property type="evidence" value="ECO:0007669"/>
    <property type="project" value="UniProtKB-KW"/>
</dbReference>
<dbReference type="Pfam" id="PF01712">
    <property type="entry name" value="dNK"/>
    <property type="match status" value="1"/>
</dbReference>
<dbReference type="STRING" id="192903.SAMN04488513_1089"/>
<dbReference type="Gene3D" id="3.40.50.300">
    <property type="entry name" value="P-loop containing nucleotide triphosphate hydrolases"/>
    <property type="match status" value="1"/>
</dbReference>
<organism evidence="15 16">
    <name type="scientific">Pseudozobellia thermophila</name>
    <dbReference type="NCBI Taxonomy" id="192903"/>
    <lineage>
        <taxon>Bacteria</taxon>
        <taxon>Pseudomonadati</taxon>
        <taxon>Bacteroidota</taxon>
        <taxon>Flavobacteriia</taxon>
        <taxon>Flavobacteriales</taxon>
        <taxon>Flavobacteriaceae</taxon>
        <taxon>Pseudozobellia</taxon>
    </lineage>
</organism>
<protein>
    <recommendedName>
        <fullName evidence="4">2-amino-4-hydroxy-6-hydroxymethyldihydropteridine pyrophosphokinase</fullName>
        <ecNumber evidence="3">2.7.6.3</ecNumber>
    </recommendedName>
    <alternativeName>
        <fullName evidence="11">6-hydroxymethyl-7,8-dihydropterin pyrophosphokinase</fullName>
    </alternativeName>
    <alternativeName>
        <fullName evidence="12">7,8-dihydro-6-hydroxymethylpterin-pyrophosphokinase</fullName>
    </alternativeName>
</protein>
<proteinExistence type="inferred from homology"/>
<dbReference type="PANTHER" id="PTHR43071:SF1">
    <property type="entry name" value="2-AMINO-4-HYDROXY-6-HYDROXYMETHYLDIHYDROPTERIDINE PYROPHOSPHOKINASE"/>
    <property type="match status" value="1"/>
</dbReference>
<keyword evidence="6" id="KW-0547">Nucleotide-binding</keyword>
<dbReference type="EC" id="2.7.6.3" evidence="3"/>
<evidence type="ECO:0000256" key="8">
    <source>
        <dbReference type="ARBA" id="ARBA00022840"/>
    </source>
</evidence>
<evidence type="ECO:0000256" key="4">
    <source>
        <dbReference type="ARBA" id="ARBA00016218"/>
    </source>
</evidence>
<feature type="domain" description="7,8-dihydro-6-hydroxymethylpterin-pyrophosphokinase" evidence="13">
    <location>
        <begin position="8"/>
        <end position="136"/>
    </location>
</feature>
<dbReference type="InterPro" id="IPR000550">
    <property type="entry name" value="Hppk"/>
</dbReference>
<accession>A0A1M6LQB8</accession>
<evidence type="ECO:0000259" key="14">
    <source>
        <dbReference type="Pfam" id="PF01712"/>
    </source>
</evidence>
<dbReference type="CDD" id="cd00483">
    <property type="entry name" value="HPPK"/>
    <property type="match status" value="1"/>
</dbReference>
<dbReference type="CDD" id="cd01673">
    <property type="entry name" value="dNK"/>
    <property type="match status" value="1"/>
</dbReference>
<evidence type="ECO:0000256" key="1">
    <source>
        <dbReference type="ARBA" id="ARBA00005051"/>
    </source>
</evidence>
<evidence type="ECO:0000256" key="12">
    <source>
        <dbReference type="ARBA" id="ARBA00033413"/>
    </source>
</evidence>
<dbReference type="InterPro" id="IPR031314">
    <property type="entry name" value="DNK_dom"/>
</dbReference>
<evidence type="ECO:0000256" key="10">
    <source>
        <dbReference type="ARBA" id="ARBA00029409"/>
    </source>
</evidence>
<dbReference type="NCBIfam" id="TIGR01498">
    <property type="entry name" value="folK"/>
    <property type="match status" value="1"/>
</dbReference>
<dbReference type="GO" id="GO:0046654">
    <property type="term" value="P:tetrahydrofolate biosynthetic process"/>
    <property type="evidence" value="ECO:0007669"/>
    <property type="project" value="UniProtKB-UniPathway"/>
</dbReference>
<dbReference type="InterPro" id="IPR035907">
    <property type="entry name" value="Hppk_sf"/>
</dbReference>
<dbReference type="PANTHER" id="PTHR43071">
    <property type="entry name" value="2-AMINO-4-HYDROXY-6-HYDROXYMETHYLDIHYDROPTERIDINE PYROPHOSPHOKINASE"/>
    <property type="match status" value="1"/>
</dbReference>
<dbReference type="SUPFAM" id="SSF55083">
    <property type="entry name" value="6-hydroxymethyl-7,8-dihydropterin pyrophosphokinase, HPPK"/>
    <property type="match status" value="1"/>
</dbReference>
<evidence type="ECO:0000256" key="3">
    <source>
        <dbReference type="ARBA" id="ARBA00013253"/>
    </source>
</evidence>
<sequence>MAEQKTAYLSLGSNLGDTLNNLQSAVFRIQETVGDIQRISPVYESSAWGFESDDFLNICLSVKTTLPPQRLLDTLLDIEGQLGRIRFKEEGYQARSIDIDILYYERETFISDTLVIPHPEMCYRKFVLRPLADIAPQFYHPVVNKDTRNLIQECRDKGRLEKTPYRLYKNRTELFANTNFIAIEGNIGAGKTTLARKIAEDYNAKLVLERFADNPFLPKFYEEQSRYAFPLEMSFLADRYQQFTDDTSQYDLFKSFMVSDYDIYKSLIFARITLQQDEYELYRKLFYLMYKEVKKPKIYVYLYQTSDRLLDNIKKRGREYEQRIDPQYLEKINKGYFEFIKSYPEQNNLIIELGDLDFVQNQEDYEAIVDKILKFAVHLPAVKS</sequence>
<reference evidence="16" key="1">
    <citation type="submission" date="2016-11" db="EMBL/GenBank/DDBJ databases">
        <authorList>
            <person name="Varghese N."/>
            <person name="Submissions S."/>
        </authorList>
    </citation>
    <scope>NUCLEOTIDE SEQUENCE [LARGE SCALE GENOMIC DNA]</scope>
    <source>
        <strain evidence="16">DSM 19858</strain>
    </source>
</reference>
<keyword evidence="9" id="KW-0289">Folate biosynthesis</keyword>
<dbReference type="OrthoDB" id="9776634at2"/>
<comment type="function">
    <text evidence="10">Catalyzes the transfer of pyrophosphate from adenosine triphosphate (ATP) to 6-hydroxymethyl-7,8-dihydropterin, an enzymatic step in folate biosynthesis pathway.</text>
</comment>
<evidence type="ECO:0000313" key="15">
    <source>
        <dbReference type="EMBL" id="SHJ73360.1"/>
    </source>
</evidence>
<evidence type="ECO:0000256" key="2">
    <source>
        <dbReference type="ARBA" id="ARBA00005810"/>
    </source>
</evidence>
<evidence type="ECO:0000256" key="7">
    <source>
        <dbReference type="ARBA" id="ARBA00022777"/>
    </source>
</evidence>
<dbReference type="InterPro" id="IPR027417">
    <property type="entry name" value="P-loop_NTPase"/>
</dbReference>
<evidence type="ECO:0000256" key="5">
    <source>
        <dbReference type="ARBA" id="ARBA00022679"/>
    </source>
</evidence>